<name>A0A9E2KKY5_9FIRM</name>
<evidence type="ECO:0000256" key="3">
    <source>
        <dbReference type="ARBA" id="ARBA00022475"/>
    </source>
</evidence>
<dbReference type="Proteomes" id="UP000824178">
    <property type="component" value="Unassembled WGS sequence"/>
</dbReference>
<comment type="similarity">
    <text evidence="2">Belongs to the chromate ion transporter (CHR) (TC 2.A.51) family.</text>
</comment>
<keyword evidence="6 7" id="KW-0472">Membrane</keyword>
<feature type="transmembrane region" description="Helical" evidence="7">
    <location>
        <begin position="168"/>
        <end position="187"/>
    </location>
</feature>
<gene>
    <name evidence="8" type="ORF">H9864_05875</name>
</gene>
<dbReference type="EMBL" id="JAHLFH010000123">
    <property type="protein sequence ID" value="MBU3819883.1"/>
    <property type="molecule type" value="Genomic_DNA"/>
</dbReference>
<sequence length="194" mass="20928">MNEMPEYKTRAAKLRKLFFSTLYISAFTFGGGFVIVTFMKRIFVDQLHWIDDQEMLDMTALAESSPGAIAVNAAILVGWTVEGLAGMAVAVLGTIIPPMVILSVISFFYTAFAANPYVALVLKGMQAGVAAVILDVVWGLGKNVVQTRSALYIGLMILAFAANTIFDVNVIVIILAAAGFGVVRALFRQKKAVK</sequence>
<evidence type="ECO:0000256" key="1">
    <source>
        <dbReference type="ARBA" id="ARBA00004651"/>
    </source>
</evidence>
<keyword evidence="5 7" id="KW-1133">Transmembrane helix</keyword>
<reference evidence="8" key="1">
    <citation type="journal article" date="2021" name="PeerJ">
        <title>Extensive microbial diversity within the chicken gut microbiome revealed by metagenomics and culture.</title>
        <authorList>
            <person name="Gilroy R."/>
            <person name="Ravi A."/>
            <person name="Getino M."/>
            <person name="Pursley I."/>
            <person name="Horton D.L."/>
            <person name="Alikhan N.F."/>
            <person name="Baker D."/>
            <person name="Gharbi K."/>
            <person name="Hall N."/>
            <person name="Watson M."/>
            <person name="Adriaenssens E.M."/>
            <person name="Foster-Nyarko E."/>
            <person name="Jarju S."/>
            <person name="Secka A."/>
            <person name="Antonio M."/>
            <person name="Oren A."/>
            <person name="Chaudhuri R.R."/>
            <person name="La Ragione R."/>
            <person name="Hildebrand F."/>
            <person name="Pallen M.J."/>
        </authorList>
    </citation>
    <scope>NUCLEOTIDE SEQUENCE</scope>
    <source>
        <strain evidence="8">742</strain>
    </source>
</reference>
<evidence type="ECO:0000256" key="4">
    <source>
        <dbReference type="ARBA" id="ARBA00022692"/>
    </source>
</evidence>
<keyword evidence="4 7" id="KW-0812">Transmembrane</keyword>
<evidence type="ECO:0000256" key="5">
    <source>
        <dbReference type="ARBA" id="ARBA00022989"/>
    </source>
</evidence>
<dbReference type="InterPro" id="IPR003370">
    <property type="entry name" value="Chromate_transpt"/>
</dbReference>
<evidence type="ECO:0000256" key="6">
    <source>
        <dbReference type="ARBA" id="ARBA00023136"/>
    </source>
</evidence>
<reference evidence="8" key="2">
    <citation type="submission" date="2021-04" db="EMBL/GenBank/DDBJ databases">
        <authorList>
            <person name="Gilroy R."/>
        </authorList>
    </citation>
    <scope>NUCLEOTIDE SEQUENCE</scope>
    <source>
        <strain evidence="8">742</strain>
    </source>
</reference>
<feature type="transmembrane region" description="Helical" evidence="7">
    <location>
        <begin position="64"/>
        <end position="81"/>
    </location>
</feature>
<feature type="transmembrane region" description="Helical" evidence="7">
    <location>
        <begin position="88"/>
        <end position="111"/>
    </location>
</feature>
<feature type="transmembrane region" description="Helical" evidence="7">
    <location>
        <begin position="21"/>
        <end position="44"/>
    </location>
</feature>
<dbReference type="GO" id="GO:0005886">
    <property type="term" value="C:plasma membrane"/>
    <property type="evidence" value="ECO:0007669"/>
    <property type="project" value="UniProtKB-SubCell"/>
</dbReference>
<accession>A0A9E2KKY5</accession>
<dbReference type="PANTHER" id="PTHR43663:SF1">
    <property type="entry name" value="CHROMATE TRANSPORTER"/>
    <property type="match status" value="1"/>
</dbReference>
<dbReference type="InterPro" id="IPR052518">
    <property type="entry name" value="CHR_Transporter"/>
</dbReference>
<protein>
    <submittedName>
        <fullName evidence="8">Chromate transporter</fullName>
    </submittedName>
</protein>
<comment type="subcellular location">
    <subcellularLocation>
        <location evidence="1">Cell membrane</location>
        <topology evidence="1">Multi-pass membrane protein</topology>
    </subcellularLocation>
</comment>
<evidence type="ECO:0000313" key="8">
    <source>
        <dbReference type="EMBL" id="MBU3819883.1"/>
    </source>
</evidence>
<evidence type="ECO:0000256" key="2">
    <source>
        <dbReference type="ARBA" id="ARBA00005262"/>
    </source>
</evidence>
<keyword evidence="3" id="KW-1003">Cell membrane</keyword>
<feature type="transmembrane region" description="Helical" evidence="7">
    <location>
        <begin position="117"/>
        <end position="138"/>
    </location>
</feature>
<comment type="caution">
    <text evidence="8">The sequence shown here is derived from an EMBL/GenBank/DDBJ whole genome shotgun (WGS) entry which is preliminary data.</text>
</comment>
<evidence type="ECO:0000313" key="9">
    <source>
        <dbReference type="Proteomes" id="UP000824178"/>
    </source>
</evidence>
<dbReference type="PANTHER" id="PTHR43663">
    <property type="entry name" value="CHROMATE TRANSPORT PROTEIN-RELATED"/>
    <property type="match status" value="1"/>
</dbReference>
<dbReference type="Pfam" id="PF02417">
    <property type="entry name" value="Chromate_transp"/>
    <property type="match status" value="1"/>
</dbReference>
<feature type="transmembrane region" description="Helical" evidence="7">
    <location>
        <begin position="145"/>
        <end position="162"/>
    </location>
</feature>
<dbReference type="GO" id="GO:0015109">
    <property type="term" value="F:chromate transmembrane transporter activity"/>
    <property type="evidence" value="ECO:0007669"/>
    <property type="project" value="InterPro"/>
</dbReference>
<organism evidence="8 9">
    <name type="scientific">Candidatus Faecalibacterium intestinavium</name>
    <dbReference type="NCBI Taxonomy" id="2838580"/>
    <lineage>
        <taxon>Bacteria</taxon>
        <taxon>Bacillati</taxon>
        <taxon>Bacillota</taxon>
        <taxon>Clostridia</taxon>
        <taxon>Eubacteriales</taxon>
        <taxon>Oscillospiraceae</taxon>
        <taxon>Faecalibacterium</taxon>
    </lineage>
</organism>
<evidence type="ECO:0000256" key="7">
    <source>
        <dbReference type="SAM" id="Phobius"/>
    </source>
</evidence>
<proteinExistence type="inferred from homology"/>
<dbReference type="AlphaFoldDB" id="A0A9E2KKY5"/>